<dbReference type="SMART" id="SM00066">
    <property type="entry name" value="GAL4"/>
    <property type="match status" value="1"/>
</dbReference>
<dbReference type="GO" id="GO:0000981">
    <property type="term" value="F:DNA-binding transcription factor activity, RNA polymerase II-specific"/>
    <property type="evidence" value="ECO:0007669"/>
    <property type="project" value="InterPro"/>
</dbReference>
<dbReference type="OrthoDB" id="2123952at2759"/>
<keyword evidence="6" id="KW-1185">Reference proteome</keyword>
<feature type="domain" description="Zn(2)-C6 fungal-type" evidence="4">
    <location>
        <begin position="35"/>
        <end position="67"/>
    </location>
</feature>
<evidence type="ECO:0000259" key="4">
    <source>
        <dbReference type="PROSITE" id="PS50048"/>
    </source>
</evidence>
<dbReference type="SUPFAM" id="SSF57701">
    <property type="entry name" value="Zn2/Cys6 DNA-binding domain"/>
    <property type="match status" value="1"/>
</dbReference>
<dbReference type="GO" id="GO:0003677">
    <property type="term" value="F:DNA binding"/>
    <property type="evidence" value="ECO:0007669"/>
    <property type="project" value="InterPro"/>
</dbReference>
<feature type="compositionally biased region" description="Basic residues" evidence="3">
    <location>
        <begin position="67"/>
        <end position="76"/>
    </location>
</feature>
<feature type="region of interest" description="Disordered" evidence="3">
    <location>
        <begin position="1"/>
        <end position="30"/>
    </location>
</feature>
<sequence length="644" mass="70905">MEADAAAAAARGGPKHGSGAGASARQPKQRRVTQACDYCHQRSIRCRPSGDGATCHNCKDFDQPCTYHRKPRRRGVQPRPGSATGTPVALKAEPGSDQTPPSTAAFASVATALQVTVPYRAASSAKTLEDAWEPPVIASQATIVDLVELYFEIVYPIFPFFHQPSFTRRISRADYMTSRTLFATTMAVCALVSSRIRDGSVTNPRWNLDSLRDPPPDVFYSVAKRQLIDISSDSSLDVLRAHAILAIAAIQNSKVRDMHQHLGTYHTLVAMDALHDESNWPAGIGVIEKEERRRLFWSIYTLDIYTSVVWGGIIRSREQQSNVAYPMEVDDEFIEDGSVPQADHSPTSVSSSSTRRALTVQSDCWLSGWNFITDLYRVLEHALTRFRYHSNRSRRQSFLHEIFEDKFTSVTEASVRNSVLQMYLNLPACFRETPQVTYNVKKDRFGFQAANITGSLQLVRMVLFAAGGASIDERCQIVREVVDAFISVPVTYLIAISTPLLHHLGGIGAFLGSVFEEPLSEADYGQVRSIMLSLAQLLETLEAIHHSASASEKLRSQVARIDEYMATQRQPAPLQLPDSREVVLPTQAVAAGSRNVGAGAGAGASSYQQQIGPGMAEGWSFQVPAELLGELSWNFDFGQSWSSG</sequence>
<dbReference type="Pfam" id="PF04082">
    <property type="entry name" value="Fungal_trans"/>
    <property type="match status" value="1"/>
</dbReference>
<dbReference type="CDD" id="cd12148">
    <property type="entry name" value="fungal_TF_MHR"/>
    <property type="match status" value="1"/>
</dbReference>
<protein>
    <recommendedName>
        <fullName evidence="4">Zn(2)-C6 fungal-type domain-containing protein</fullName>
    </recommendedName>
</protein>
<dbReference type="PANTHER" id="PTHR46910:SF18">
    <property type="entry name" value="ZN(II)2CYS6 TRANSCRIPTION FACTOR (EUROFUNG)"/>
    <property type="match status" value="1"/>
</dbReference>
<gene>
    <name evidence="5" type="ORF">TCAP_04233</name>
</gene>
<dbReference type="InterPro" id="IPR036864">
    <property type="entry name" value="Zn2-C6_fun-type_DNA-bd_sf"/>
</dbReference>
<evidence type="ECO:0000256" key="3">
    <source>
        <dbReference type="SAM" id="MobiDB-lite"/>
    </source>
</evidence>
<feature type="region of interest" description="Disordered" evidence="3">
    <location>
        <begin position="66"/>
        <end position="102"/>
    </location>
</feature>
<accession>A0A2K3QE97</accession>
<dbReference type="InterPro" id="IPR001138">
    <property type="entry name" value="Zn2Cys6_DnaBD"/>
</dbReference>
<dbReference type="Proteomes" id="UP000236621">
    <property type="component" value="Unassembled WGS sequence"/>
</dbReference>
<dbReference type="GO" id="GO:0008270">
    <property type="term" value="F:zinc ion binding"/>
    <property type="evidence" value="ECO:0007669"/>
    <property type="project" value="InterPro"/>
</dbReference>
<dbReference type="PANTHER" id="PTHR46910">
    <property type="entry name" value="TRANSCRIPTION FACTOR PDR1"/>
    <property type="match status" value="1"/>
</dbReference>
<dbReference type="AlphaFoldDB" id="A0A2K3QE97"/>
<proteinExistence type="predicted"/>
<dbReference type="CDD" id="cd00067">
    <property type="entry name" value="GAL4"/>
    <property type="match status" value="1"/>
</dbReference>
<name>A0A2K3QE97_9HYPO</name>
<reference evidence="5 6" key="1">
    <citation type="submission" date="2017-08" db="EMBL/GenBank/DDBJ databases">
        <title>Harnessing the power of phylogenomics to disentangle the directionality and signatures of interkingdom host jumping in the parasitic fungal genus Tolypocladium.</title>
        <authorList>
            <person name="Quandt C.A."/>
            <person name="Patterson W."/>
            <person name="Spatafora J.W."/>
        </authorList>
    </citation>
    <scope>NUCLEOTIDE SEQUENCE [LARGE SCALE GENOMIC DNA]</scope>
    <source>
        <strain evidence="5 6">CBS 113982</strain>
    </source>
</reference>
<evidence type="ECO:0000313" key="5">
    <source>
        <dbReference type="EMBL" id="PNY25865.1"/>
    </source>
</evidence>
<feature type="compositionally biased region" description="Low complexity" evidence="3">
    <location>
        <begin position="1"/>
        <end position="10"/>
    </location>
</feature>
<dbReference type="EMBL" id="NRSZ01000655">
    <property type="protein sequence ID" value="PNY25865.1"/>
    <property type="molecule type" value="Genomic_DNA"/>
</dbReference>
<evidence type="ECO:0000313" key="6">
    <source>
        <dbReference type="Proteomes" id="UP000236621"/>
    </source>
</evidence>
<dbReference type="Gene3D" id="4.10.240.10">
    <property type="entry name" value="Zn(2)-C6 fungal-type DNA-binding domain"/>
    <property type="match status" value="1"/>
</dbReference>
<organism evidence="5 6">
    <name type="scientific">Tolypocladium capitatum</name>
    <dbReference type="NCBI Taxonomy" id="45235"/>
    <lineage>
        <taxon>Eukaryota</taxon>
        <taxon>Fungi</taxon>
        <taxon>Dikarya</taxon>
        <taxon>Ascomycota</taxon>
        <taxon>Pezizomycotina</taxon>
        <taxon>Sordariomycetes</taxon>
        <taxon>Hypocreomycetidae</taxon>
        <taxon>Hypocreales</taxon>
        <taxon>Ophiocordycipitaceae</taxon>
        <taxon>Tolypocladium</taxon>
    </lineage>
</organism>
<dbReference type="GO" id="GO:0006351">
    <property type="term" value="P:DNA-templated transcription"/>
    <property type="evidence" value="ECO:0007669"/>
    <property type="project" value="InterPro"/>
</dbReference>
<keyword evidence="2" id="KW-0539">Nucleus</keyword>
<dbReference type="InterPro" id="IPR050987">
    <property type="entry name" value="AtrR-like"/>
</dbReference>
<dbReference type="PROSITE" id="PS50048">
    <property type="entry name" value="ZN2_CY6_FUNGAL_2"/>
    <property type="match status" value="1"/>
</dbReference>
<comment type="caution">
    <text evidence="5">The sequence shown here is derived from an EMBL/GenBank/DDBJ whole genome shotgun (WGS) entry which is preliminary data.</text>
</comment>
<dbReference type="InterPro" id="IPR007219">
    <property type="entry name" value="XnlR_reg_dom"/>
</dbReference>
<keyword evidence="1" id="KW-0479">Metal-binding</keyword>
<evidence type="ECO:0000256" key="1">
    <source>
        <dbReference type="ARBA" id="ARBA00022723"/>
    </source>
</evidence>
<evidence type="ECO:0000256" key="2">
    <source>
        <dbReference type="ARBA" id="ARBA00023242"/>
    </source>
</evidence>